<name>A0A7R6PF14_9GAMM</name>
<proteinExistence type="predicted"/>
<feature type="transmembrane region" description="Helical" evidence="1">
    <location>
        <begin position="160"/>
        <end position="181"/>
    </location>
</feature>
<dbReference type="EMBL" id="AP014545">
    <property type="protein sequence ID" value="BBB25212.1"/>
    <property type="molecule type" value="Genomic_DNA"/>
</dbReference>
<gene>
    <name evidence="3" type="ORF">AMJAP_0613</name>
</gene>
<feature type="transmembrane region" description="Helical" evidence="1">
    <location>
        <begin position="7"/>
        <end position="29"/>
    </location>
</feature>
<feature type="domain" description="DUF4126" evidence="2">
    <location>
        <begin position="11"/>
        <end position="183"/>
    </location>
</feature>
<dbReference type="OrthoDB" id="181455at2"/>
<dbReference type="KEGG" id="ajp:AMJAP_0613"/>
<dbReference type="InterPro" id="IPR025196">
    <property type="entry name" value="DUF4126"/>
</dbReference>
<dbReference type="AlphaFoldDB" id="A0A7R6PF14"/>
<dbReference type="RefSeq" id="WP_019622935.1">
    <property type="nucleotide sequence ID" value="NZ_AP014545.1"/>
</dbReference>
<keyword evidence="4" id="KW-1185">Reference proteome</keyword>
<accession>A0A7R6PF14</accession>
<protein>
    <recommendedName>
        <fullName evidence="2">DUF4126 domain-containing protein</fullName>
    </recommendedName>
</protein>
<organism evidence="3 4">
    <name type="scientific">Amphritea japonica ATCC BAA-1530</name>
    <dbReference type="NCBI Taxonomy" id="1278309"/>
    <lineage>
        <taxon>Bacteria</taxon>
        <taxon>Pseudomonadati</taxon>
        <taxon>Pseudomonadota</taxon>
        <taxon>Gammaproteobacteria</taxon>
        <taxon>Oceanospirillales</taxon>
        <taxon>Oceanospirillaceae</taxon>
        <taxon>Amphritea</taxon>
    </lineage>
</organism>
<evidence type="ECO:0000259" key="2">
    <source>
        <dbReference type="Pfam" id="PF13548"/>
    </source>
</evidence>
<evidence type="ECO:0000313" key="3">
    <source>
        <dbReference type="EMBL" id="BBB25212.1"/>
    </source>
</evidence>
<evidence type="ECO:0000313" key="4">
    <source>
        <dbReference type="Proteomes" id="UP000595663"/>
    </source>
</evidence>
<reference evidence="3 4" key="1">
    <citation type="journal article" date="2008" name="Int. J. Syst. Evol. Microbiol.">
        <title>Amphritea japonica sp. nov. and Amphritea balenae sp. nov., isolated from the sediment adjacent to sperm whale carcasses off Kagoshima, Japan.</title>
        <authorList>
            <person name="Miyazaki M."/>
            <person name="Nogi Y."/>
            <person name="Fujiwara Y."/>
            <person name="Kawato M."/>
            <person name="Nagahama T."/>
            <person name="Kubokawa K."/>
            <person name="Horikoshi K."/>
        </authorList>
    </citation>
    <scope>NUCLEOTIDE SEQUENCE [LARGE SCALE GENOMIC DNA]</scope>
    <source>
        <strain evidence="3 4">ATCC BAA-1530</strain>
    </source>
</reference>
<sequence length="219" mass="23054">MDQLEQITALIALTMGVGWASGINLYATILMLGVMANMGNLQLPAELEILADPMVLMAAGFMYCVEFFADKVPGVDTGWDTLHTFIRIPAGAALAAGAVGDMNGAVVLAAALVGGSLSATSHALKAGGRVMINTSPEPVTNWTASITEDLAVFGGLWAAFNYPIAFLVGLVLFIALVVWLLPKIWRGVKKVFAFLAGLFGHKSETVQIDEGGALPHRKP</sequence>
<keyword evidence="1" id="KW-1133">Transmembrane helix</keyword>
<dbReference type="Proteomes" id="UP000595663">
    <property type="component" value="Chromosome"/>
</dbReference>
<keyword evidence="1" id="KW-0472">Membrane</keyword>
<feature type="transmembrane region" description="Helical" evidence="1">
    <location>
        <begin position="90"/>
        <end position="113"/>
    </location>
</feature>
<dbReference type="Pfam" id="PF13548">
    <property type="entry name" value="DUF4126"/>
    <property type="match status" value="1"/>
</dbReference>
<evidence type="ECO:0000256" key="1">
    <source>
        <dbReference type="SAM" id="Phobius"/>
    </source>
</evidence>
<feature type="transmembrane region" description="Helical" evidence="1">
    <location>
        <begin position="49"/>
        <end position="69"/>
    </location>
</feature>
<keyword evidence="1" id="KW-0812">Transmembrane</keyword>